<dbReference type="Proteomes" id="UP000032417">
    <property type="component" value="Chromosome 1"/>
</dbReference>
<dbReference type="KEGG" id="pbt:ING2E5B_0513"/>
<evidence type="ECO:0000313" key="2">
    <source>
        <dbReference type="Proteomes" id="UP000032417"/>
    </source>
</evidence>
<accession>A0A098BXA5</accession>
<proteinExistence type="predicted"/>
<dbReference type="AlphaFoldDB" id="A0A098BXA5"/>
<evidence type="ECO:0000313" key="1">
    <source>
        <dbReference type="EMBL" id="CEA15280.1"/>
    </source>
</evidence>
<dbReference type="STRING" id="1562970.ING2E5B_0513"/>
<gene>
    <name evidence="1" type="ORF">ING2E5B_0513</name>
</gene>
<dbReference type="HOGENOM" id="CLU_2035866_0_0_10"/>
<sequence length="121" mass="14093">MKKIKKITNYAVDIYCSNRMKLENDNFQNMLINSLLFKELRDFGKETTYGSVNCRDNFHFKTPNGIILSYFSYGRFSISGAIFTGDPYFNNKPILIRTSTHNYSKYSGSLSIKYDQTIIDH</sequence>
<reference evidence="1 2" key="1">
    <citation type="submission" date="2014-08" db="EMBL/GenBank/DDBJ databases">
        <authorList>
            <person name="Wibberg D."/>
        </authorList>
    </citation>
    <scope>NUCLEOTIDE SEQUENCE [LARGE SCALE GENOMIC DNA]</scope>
    <source>
        <strain evidence="2">ING2-E5B</strain>
    </source>
</reference>
<protein>
    <submittedName>
        <fullName evidence="1">Uncharacterized protein</fullName>
    </submittedName>
</protein>
<organism evidence="1 2">
    <name type="scientific">Fermentimonas caenicola</name>
    <dbReference type="NCBI Taxonomy" id="1562970"/>
    <lineage>
        <taxon>Bacteria</taxon>
        <taxon>Pseudomonadati</taxon>
        <taxon>Bacteroidota</taxon>
        <taxon>Bacteroidia</taxon>
        <taxon>Bacteroidales</taxon>
        <taxon>Dysgonomonadaceae</taxon>
        <taxon>Fermentimonas</taxon>
    </lineage>
</organism>
<name>A0A098BXA5_9BACT</name>
<keyword evidence="2" id="KW-1185">Reference proteome</keyword>
<dbReference type="EMBL" id="LN515532">
    <property type="protein sequence ID" value="CEA15280.1"/>
    <property type="molecule type" value="Genomic_DNA"/>
</dbReference>